<dbReference type="RefSeq" id="XP_030219546.1">
    <property type="nucleotide sequence ID" value="XM_030363686.1"/>
</dbReference>
<dbReference type="AlphaFoldDB" id="A0A8C4ZTB5"/>
<dbReference type="OMA" id="TLCPMEH"/>
<dbReference type="GeneTree" id="ENSGT00390000018446"/>
<dbReference type="Ensembl" id="ENSGMOT00000019134.2">
    <property type="protein sequence ID" value="ENSGMOP00000018677.2"/>
    <property type="gene ID" value="ENSGMOG00000017364.2"/>
</dbReference>
<dbReference type="PANTHER" id="PTHR15430">
    <property type="entry name" value="GLOMULIN"/>
    <property type="match status" value="1"/>
</dbReference>
<dbReference type="Pfam" id="PF08568">
    <property type="entry name" value="Kinetochor_Ybp2"/>
    <property type="match status" value="1"/>
</dbReference>
<evidence type="ECO:0000313" key="3">
    <source>
        <dbReference type="Proteomes" id="UP000694546"/>
    </source>
</evidence>
<dbReference type="InterPro" id="IPR013877">
    <property type="entry name" value="YAP-bd/ALF4/Glomulin"/>
</dbReference>
<dbReference type="GO" id="GO:0055105">
    <property type="term" value="F:ubiquitin-protein transferase inhibitor activity"/>
    <property type="evidence" value="ECO:0007669"/>
    <property type="project" value="TreeGrafter"/>
</dbReference>
<dbReference type="GO" id="GO:0005737">
    <property type="term" value="C:cytoplasm"/>
    <property type="evidence" value="ECO:0007669"/>
    <property type="project" value="TreeGrafter"/>
</dbReference>
<organism evidence="2 3">
    <name type="scientific">Gadus morhua</name>
    <name type="common">Atlantic cod</name>
    <dbReference type="NCBI Taxonomy" id="8049"/>
    <lineage>
        <taxon>Eukaryota</taxon>
        <taxon>Metazoa</taxon>
        <taxon>Chordata</taxon>
        <taxon>Craniata</taxon>
        <taxon>Vertebrata</taxon>
        <taxon>Euteleostomi</taxon>
        <taxon>Actinopterygii</taxon>
        <taxon>Neopterygii</taxon>
        <taxon>Teleostei</taxon>
        <taxon>Neoteleostei</taxon>
        <taxon>Acanthomorphata</taxon>
        <taxon>Zeiogadaria</taxon>
        <taxon>Gadariae</taxon>
        <taxon>Gadiformes</taxon>
        <taxon>Gadoidei</taxon>
        <taxon>Gadidae</taxon>
        <taxon>Gadus</taxon>
    </lineage>
</organism>
<feature type="compositionally biased region" description="Gly residues" evidence="1">
    <location>
        <begin position="207"/>
        <end position="216"/>
    </location>
</feature>
<sequence length="604" mass="67953">MALEQLSDVVQKCQAVQDDKYSPEDYDVFNTAGRTCIEEGHSAQVLSILVDEKNQAMVKCMGWNLLDPLVQVMLKQEVKNRPHCQAILKHLLKVCSPKELLVGLLEQVEEAPVELLVSAFLLLLKPLKEVLMRLGERKASSLGMVLATLLEQVAKLPTPRSREQEADDFHPLCHCCTSLMAFVRPFVDEARASLAGPREETPSQAGGERGGGGGRGRPNKEDELRVELLKFCMKSLSEPLLQVQLQDSDPLAVSPLREFALDVLSSLTAIGESLPSLVSHPVLRKRRAEGFLEEEVRYPKESLASLAHLLFVHHVAIDTFPAVYSPIFMLRCNMEHINLLLSRTEEHCIHKGQELYEKSLVTVVDGSVSVNELEIKTFTSVPQNLVKIMTLCPAHHLRTKGLKLLQLSIDKFDVEAKYKFFECMLKVSSHSGVEGYIIKNIRSQIDFSLKPGNENDWFLGAHLMPLLRQVLVLPDGPETDLLQNLDRLMESLNLLRYLVLRDKVTQNQTGVWTELTHLEERFMRPLRVGLNMSRAHYEMELQRTMAGHKGKVKGDSMLSVAVGDEQLPHMTSESQIQALHSALHTFDMMESVLVRVEEVVQESS</sequence>
<protein>
    <submittedName>
        <fullName evidence="2">Glomulin, FKBP associated protein a</fullName>
    </submittedName>
</protein>
<evidence type="ECO:0000313" key="2">
    <source>
        <dbReference type="Ensembl" id="ENSGMOP00000018677.2"/>
    </source>
</evidence>
<proteinExistence type="predicted"/>
<evidence type="ECO:0000256" key="1">
    <source>
        <dbReference type="SAM" id="MobiDB-lite"/>
    </source>
</evidence>
<dbReference type="GeneID" id="115548825"/>
<name>A0A8C4ZTB5_GADMO</name>
<reference evidence="2" key="1">
    <citation type="submission" date="2025-08" db="UniProtKB">
        <authorList>
            <consortium name="Ensembl"/>
        </authorList>
    </citation>
    <scope>IDENTIFICATION</scope>
</reference>
<dbReference type="InterPro" id="IPR019516">
    <property type="entry name" value="Glomulin/ALF4"/>
</dbReference>
<feature type="region of interest" description="Disordered" evidence="1">
    <location>
        <begin position="194"/>
        <end position="219"/>
    </location>
</feature>
<reference evidence="2" key="2">
    <citation type="submission" date="2025-09" db="UniProtKB">
        <authorList>
            <consortium name="Ensembl"/>
        </authorList>
    </citation>
    <scope>IDENTIFICATION</scope>
</reference>
<accession>A0A8C4ZTB5</accession>
<keyword evidence="3" id="KW-1185">Reference proteome</keyword>
<dbReference type="OrthoDB" id="619536at2759"/>
<gene>
    <name evidence="2" type="primary">GLMN</name>
    <name evidence="2" type="synonym">glmna</name>
</gene>
<dbReference type="Proteomes" id="UP000694546">
    <property type="component" value="Chromosome 8"/>
</dbReference>
<dbReference type="PANTHER" id="PTHR15430:SF1">
    <property type="entry name" value="GLOMULIN"/>
    <property type="match status" value="1"/>
</dbReference>